<dbReference type="FunFam" id="3.40.190.290:FF:000001">
    <property type="entry name" value="Transcriptional regulator, LysR family"/>
    <property type="match status" value="1"/>
</dbReference>
<dbReference type="Proteomes" id="UP000612361">
    <property type="component" value="Unassembled WGS sequence"/>
</dbReference>
<dbReference type="FunFam" id="1.10.10.10:FF:000001">
    <property type="entry name" value="LysR family transcriptional regulator"/>
    <property type="match status" value="1"/>
</dbReference>
<feature type="domain" description="HTH lysR-type" evidence="5">
    <location>
        <begin position="2"/>
        <end position="59"/>
    </location>
</feature>
<dbReference type="Pfam" id="PF00126">
    <property type="entry name" value="HTH_1"/>
    <property type="match status" value="1"/>
</dbReference>
<evidence type="ECO:0000259" key="5">
    <source>
        <dbReference type="PROSITE" id="PS50931"/>
    </source>
</evidence>
<evidence type="ECO:0000256" key="3">
    <source>
        <dbReference type="ARBA" id="ARBA00023125"/>
    </source>
</evidence>
<dbReference type="SUPFAM" id="SSF53850">
    <property type="entry name" value="Periplasmic binding protein-like II"/>
    <property type="match status" value="1"/>
</dbReference>
<comment type="caution">
    <text evidence="6">The sequence shown here is derived from an EMBL/GenBank/DDBJ whole genome shotgun (WGS) entry which is preliminary data.</text>
</comment>
<dbReference type="InterPro" id="IPR005119">
    <property type="entry name" value="LysR_subst-bd"/>
</dbReference>
<dbReference type="GO" id="GO:0006351">
    <property type="term" value="P:DNA-templated transcription"/>
    <property type="evidence" value="ECO:0007669"/>
    <property type="project" value="TreeGrafter"/>
</dbReference>
<evidence type="ECO:0000313" key="7">
    <source>
        <dbReference type="Proteomes" id="UP000612361"/>
    </source>
</evidence>
<accession>A0A923I0Z6</accession>
<proteinExistence type="inferred from homology"/>
<evidence type="ECO:0000256" key="2">
    <source>
        <dbReference type="ARBA" id="ARBA00023015"/>
    </source>
</evidence>
<dbReference type="GO" id="GO:0043565">
    <property type="term" value="F:sequence-specific DNA binding"/>
    <property type="evidence" value="ECO:0007669"/>
    <property type="project" value="TreeGrafter"/>
</dbReference>
<dbReference type="InterPro" id="IPR000847">
    <property type="entry name" value="LysR_HTH_N"/>
</dbReference>
<dbReference type="Pfam" id="PF03466">
    <property type="entry name" value="LysR_substrate"/>
    <property type="match status" value="1"/>
</dbReference>
<dbReference type="InterPro" id="IPR058163">
    <property type="entry name" value="LysR-type_TF_proteobact-type"/>
</dbReference>
<keyword evidence="7" id="KW-1185">Reference proteome</keyword>
<dbReference type="PANTHER" id="PTHR30537">
    <property type="entry name" value="HTH-TYPE TRANSCRIPTIONAL REGULATOR"/>
    <property type="match status" value="1"/>
</dbReference>
<gene>
    <name evidence="6" type="ORF">H8K47_10545</name>
</gene>
<sequence length="308" mass="34994">MISLRDLEIFVRTAQSGSLSAAARMFDLSPAAASASLKRLEEHLGMQLFIRSTRSQRLSYEGEIYLRHCQEALQLLTSAQEALIVGKTVVKGSLQLSIPSDLGRNSLLPWLDDFMDLHPDLQLRIQLSDRIADLYKEPVDISIRYGELSDSTMVALPLVADNRRILCASPQYLAQHGRPESPEELVNHNCLCFMLGDYVHDKWQFQREQQSVIVSVRGNRVGDDGDAVRRWALAGRGIAYKSELDVWEDLRHGRLIALCEQWQGEATPLHLLCTDRRQLSPAVQLLREFLLNRFQTMRMVHFVRGGTL</sequence>
<dbReference type="Gene3D" id="1.10.10.10">
    <property type="entry name" value="Winged helix-like DNA-binding domain superfamily/Winged helix DNA-binding domain"/>
    <property type="match status" value="1"/>
</dbReference>
<organism evidence="6 7">
    <name type="scientific">Undibacterium rugosum</name>
    <dbReference type="NCBI Taxonomy" id="2762291"/>
    <lineage>
        <taxon>Bacteria</taxon>
        <taxon>Pseudomonadati</taxon>
        <taxon>Pseudomonadota</taxon>
        <taxon>Betaproteobacteria</taxon>
        <taxon>Burkholderiales</taxon>
        <taxon>Oxalobacteraceae</taxon>
        <taxon>Undibacterium</taxon>
    </lineage>
</organism>
<comment type="similarity">
    <text evidence="1">Belongs to the LysR transcriptional regulatory family.</text>
</comment>
<dbReference type="GO" id="GO:0003700">
    <property type="term" value="F:DNA-binding transcription factor activity"/>
    <property type="evidence" value="ECO:0007669"/>
    <property type="project" value="InterPro"/>
</dbReference>
<dbReference type="InterPro" id="IPR036388">
    <property type="entry name" value="WH-like_DNA-bd_sf"/>
</dbReference>
<keyword evidence="2" id="KW-0805">Transcription regulation</keyword>
<reference evidence="6" key="1">
    <citation type="submission" date="2020-08" db="EMBL/GenBank/DDBJ databases">
        <title>Novel species isolated from subtropical streams in China.</title>
        <authorList>
            <person name="Lu H."/>
        </authorList>
    </citation>
    <scope>NUCLEOTIDE SEQUENCE</scope>
    <source>
        <strain evidence="6">CY7W</strain>
    </source>
</reference>
<evidence type="ECO:0000313" key="6">
    <source>
        <dbReference type="EMBL" id="MBC3935798.1"/>
    </source>
</evidence>
<dbReference type="EMBL" id="JACOGG010000010">
    <property type="protein sequence ID" value="MBC3935798.1"/>
    <property type="molecule type" value="Genomic_DNA"/>
</dbReference>
<dbReference type="CDD" id="cd08422">
    <property type="entry name" value="PBP2_CrgA_like"/>
    <property type="match status" value="1"/>
</dbReference>
<dbReference type="AlphaFoldDB" id="A0A923I0Z6"/>
<evidence type="ECO:0000256" key="1">
    <source>
        <dbReference type="ARBA" id="ARBA00009437"/>
    </source>
</evidence>
<dbReference type="InterPro" id="IPR036390">
    <property type="entry name" value="WH_DNA-bd_sf"/>
</dbReference>
<protein>
    <submittedName>
        <fullName evidence="6">LysR family transcriptional regulator</fullName>
    </submittedName>
</protein>
<dbReference type="Gene3D" id="3.40.190.290">
    <property type="match status" value="1"/>
</dbReference>
<dbReference type="PROSITE" id="PS50931">
    <property type="entry name" value="HTH_LYSR"/>
    <property type="match status" value="1"/>
</dbReference>
<keyword evidence="4" id="KW-0804">Transcription</keyword>
<name>A0A923I0Z6_9BURK</name>
<evidence type="ECO:0000256" key="4">
    <source>
        <dbReference type="ARBA" id="ARBA00023163"/>
    </source>
</evidence>
<keyword evidence="3" id="KW-0238">DNA-binding</keyword>
<dbReference type="PANTHER" id="PTHR30537:SF21">
    <property type="entry name" value="HTH-TYPE TRANSCRIPTIONAL REGULATOR SINR-RELATED"/>
    <property type="match status" value="1"/>
</dbReference>
<dbReference type="RefSeq" id="WP_186881369.1">
    <property type="nucleotide sequence ID" value="NZ_JACOGG010000010.1"/>
</dbReference>
<dbReference type="PRINTS" id="PR00039">
    <property type="entry name" value="HTHLYSR"/>
</dbReference>
<dbReference type="SUPFAM" id="SSF46785">
    <property type="entry name" value="Winged helix' DNA-binding domain"/>
    <property type="match status" value="1"/>
</dbReference>